<dbReference type="GO" id="GO:0006352">
    <property type="term" value="P:DNA-templated transcription initiation"/>
    <property type="evidence" value="ECO:0007669"/>
    <property type="project" value="InterPro"/>
</dbReference>
<comment type="caution">
    <text evidence="8">The sequence shown here is derived from an EMBL/GenBank/DDBJ whole genome shotgun (WGS) entry which is preliminary data.</text>
</comment>
<dbReference type="SUPFAM" id="SSF88946">
    <property type="entry name" value="Sigma2 domain of RNA polymerase sigma factors"/>
    <property type="match status" value="1"/>
</dbReference>
<dbReference type="InterPro" id="IPR036388">
    <property type="entry name" value="WH-like_DNA-bd_sf"/>
</dbReference>
<dbReference type="GO" id="GO:0003677">
    <property type="term" value="F:DNA binding"/>
    <property type="evidence" value="ECO:0007669"/>
    <property type="project" value="InterPro"/>
</dbReference>
<dbReference type="Pfam" id="PF04542">
    <property type="entry name" value="Sigma70_r2"/>
    <property type="match status" value="1"/>
</dbReference>
<accession>A0A417Y194</accession>
<dbReference type="PANTHER" id="PTHR30173">
    <property type="entry name" value="SIGMA 19 FACTOR"/>
    <property type="match status" value="1"/>
</dbReference>
<dbReference type="Pfam" id="PF08281">
    <property type="entry name" value="Sigma70_r4_2"/>
    <property type="match status" value="1"/>
</dbReference>
<dbReference type="InterPro" id="IPR014284">
    <property type="entry name" value="RNA_pol_sigma-70_dom"/>
</dbReference>
<dbReference type="Proteomes" id="UP000283644">
    <property type="component" value="Unassembled WGS sequence"/>
</dbReference>
<dbReference type="RefSeq" id="WP_118925842.1">
    <property type="nucleotide sequence ID" value="NZ_QXGH01000017.1"/>
</dbReference>
<evidence type="ECO:0000256" key="4">
    <source>
        <dbReference type="ARBA" id="ARBA00023082"/>
    </source>
</evidence>
<keyword evidence="5" id="KW-0804">Transcription</keyword>
<dbReference type="GO" id="GO:0016987">
    <property type="term" value="F:sigma factor activity"/>
    <property type="evidence" value="ECO:0007669"/>
    <property type="project" value="UniProtKB-KW"/>
</dbReference>
<dbReference type="OrthoDB" id="3211555at2"/>
<dbReference type="PANTHER" id="PTHR30173:SF43">
    <property type="entry name" value="ECF RNA POLYMERASE SIGMA FACTOR SIGI-RELATED"/>
    <property type="match status" value="1"/>
</dbReference>
<proteinExistence type="inferred from homology"/>
<dbReference type="InterPro" id="IPR013324">
    <property type="entry name" value="RNA_pol_sigma_r3/r4-like"/>
</dbReference>
<feature type="domain" description="RNA polymerase sigma-70 region 2" evidence="6">
    <location>
        <begin position="11"/>
        <end position="74"/>
    </location>
</feature>
<dbReference type="Gene3D" id="3.10.450.50">
    <property type="match status" value="1"/>
</dbReference>
<dbReference type="InterPro" id="IPR013325">
    <property type="entry name" value="RNA_pol_sigma_r2"/>
</dbReference>
<dbReference type="InterPro" id="IPR032710">
    <property type="entry name" value="NTF2-like_dom_sf"/>
</dbReference>
<keyword evidence="4" id="KW-0731">Sigma factor</keyword>
<comment type="similarity">
    <text evidence="1">Belongs to the sigma-70 factor family. ECF subfamily.</text>
</comment>
<comment type="subunit">
    <text evidence="2">Interacts transiently with the RNA polymerase catalytic core formed by RpoA, RpoB, RpoC and RpoZ (2 alpha, 1 beta, 1 beta' and 1 omega subunit) to form the RNA polymerase holoenzyme that can initiate transcription.</text>
</comment>
<evidence type="ECO:0000256" key="5">
    <source>
        <dbReference type="ARBA" id="ARBA00023163"/>
    </source>
</evidence>
<dbReference type="InterPro" id="IPR007627">
    <property type="entry name" value="RNA_pol_sigma70_r2"/>
</dbReference>
<dbReference type="Gene3D" id="1.10.10.10">
    <property type="entry name" value="Winged helix-like DNA-binding domain superfamily/Winged helix DNA-binding domain"/>
    <property type="match status" value="1"/>
</dbReference>
<reference evidence="8 9" key="1">
    <citation type="submission" date="2018-09" db="EMBL/GenBank/DDBJ databases">
        <title>Genome sequencing of Nocardioides immobilis CCTCC AB 2017083 for comparison to Nocardioides silvaticus.</title>
        <authorList>
            <person name="Li C."/>
            <person name="Wang G."/>
        </authorList>
    </citation>
    <scope>NUCLEOTIDE SEQUENCE [LARGE SCALE GENOMIC DNA]</scope>
    <source>
        <strain evidence="8 9">CCTCC AB 2017083</strain>
    </source>
</reference>
<evidence type="ECO:0000256" key="3">
    <source>
        <dbReference type="ARBA" id="ARBA00023015"/>
    </source>
</evidence>
<dbReference type="SUPFAM" id="SSF54427">
    <property type="entry name" value="NTF2-like"/>
    <property type="match status" value="1"/>
</dbReference>
<name>A0A417Y194_9ACTN</name>
<keyword evidence="3" id="KW-0805">Transcription regulation</keyword>
<sequence length="297" mass="32147">MNDDLALAARFEEHRRHLHAVAYRVLGSATDAEDAVQEAWLRLHRTDAAEIDNLGGWLTTVVGRIALNTLRSRSTRREDSLEERIERLPDPVVTLDDGSQPEDQALLADSVGLALLAVLDQLSPAERLAFVLHDLFAVPFEEIAPVVDRSAAATRQLASRARRRIRGTGLSPTDSAARQREIVDAFFAAAHGGDFSRLVSILDPEVVLRSDLGVLRGGVVEYDGAETVARNALMFASPDRIVHPALVDGRAGVVITLHGELFSVMAFTVAGGRIVEIEVHADPEQLARVAPSLPSVG</sequence>
<dbReference type="InterPro" id="IPR052704">
    <property type="entry name" value="ECF_Sigma-70_Domain"/>
</dbReference>
<gene>
    <name evidence="8" type="ORF">D0Z08_13925</name>
</gene>
<dbReference type="NCBIfam" id="TIGR02937">
    <property type="entry name" value="sigma70-ECF"/>
    <property type="match status" value="1"/>
</dbReference>
<protein>
    <submittedName>
        <fullName evidence="8">Sigma-70 family RNA polymerase sigma factor</fullName>
    </submittedName>
</protein>
<evidence type="ECO:0000256" key="2">
    <source>
        <dbReference type="ARBA" id="ARBA00011344"/>
    </source>
</evidence>
<organism evidence="8 9">
    <name type="scientific">Nocardioides immobilis</name>
    <dbReference type="NCBI Taxonomy" id="2049295"/>
    <lineage>
        <taxon>Bacteria</taxon>
        <taxon>Bacillati</taxon>
        <taxon>Actinomycetota</taxon>
        <taxon>Actinomycetes</taxon>
        <taxon>Propionibacteriales</taxon>
        <taxon>Nocardioidaceae</taxon>
        <taxon>Nocardioides</taxon>
    </lineage>
</organism>
<dbReference type="InterPro" id="IPR013249">
    <property type="entry name" value="RNA_pol_sigma70_r4_t2"/>
</dbReference>
<evidence type="ECO:0000256" key="1">
    <source>
        <dbReference type="ARBA" id="ARBA00010641"/>
    </source>
</evidence>
<feature type="domain" description="RNA polymerase sigma factor 70 region 4 type 2" evidence="7">
    <location>
        <begin position="114"/>
        <end position="165"/>
    </location>
</feature>
<evidence type="ECO:0000313" key="8">
    <source>
        <dbReference type="EMBL" id="RHW26429.1"/>
    </source>
</evidence>
<evidence type="ECO:0000259" key="6">
    <source>
        <dbReference type="Pfam" id="PF04542"/>
    </source>
</evidence>
<evidence type="ECO:0000259" key="7">
    <source>
        <dbReference type="Pfam" id="PF08281"/>
    </source>
</evidence>
<dbReference type="EMBL" id="QXGH01000017">
    <property type="protein sequence ID" value="RHW26429.1"/>
    <property type="molecule type" value="Genomic_DNA"/>
</dbReference>
<dbReference type="Gene3D" id="1.10.1740.10">
    <property type="match status" value="1"/>
</dbReference>
<dbReference type="AlphaFoldDB" id="A0A417Y194"/>
<evidence type="ECO:0000313" key="9">
    <source>
        <dbReference type="Proteomes" id="UP000283644"/>
    </source>
</evidence>
<dbReference type="SUPFAM" id="SSF88659">
    <property type="entry name" value="Sigma3 and sigma4 domains of RNA polymerase sigma factors"/>
    <property type="match status" value="1"/>
</dbReference>
<keyword evidence="9" id="KW-1185">Reference proteome</keyword>